<reference evidence="4" key="1">
    <citation type="submission" date="2024-05" db="EMBL/GenBank/DDBJ databases">
        <title>Whole genome shotgun sequence of Streptomyces hydrogenans NBRC 13475.</title>
        <authorList>
            <person name="Komaki H."/>
            <person name="Tamura T."/>
        </authorList>
    </citation>
    <scope>NUCLEOTIDE SEQUENCE</scope>
    <source>
        <strain evidence="4">NBRC 13475</strain>
    </source>
</reference>
<dbReference type="RefSeq" id="WP_226652149.1">
    <property type="nucleotide sequence ID" value="NZ_BNBS01000025.1"/>
</dbReference>
<dbReference type="PANTHER" id="PTHR46580">
    <property type="entry name" value="SENSOR KINASE-RELATED"/>
    <property type="match status" value="1"/>
</dbReference>
<gene>
    <name evidence="4" type="ORF">Shyd_53270</name>
</gene>
<proteinExistence type="predicted"/>
<dbReference type="SUPFAM" id="SSF69318">
    <property type="entry name" value="Integrin alpha N-terminal domain"/>
    <property type="match status" value="1"/>
</dbReference>
<dbReference type="EMBL" id="BNDW01000040">
    <property type="protein sequence ID" value="GHI23956.1"/>
    <property type="molecule type" value="Genomic_DNA"/>
</dbReference>
<dbReference type="Proteomes" id="UP001052739">
    <property type="component" value="Unassembled WGS sequence"/>
</dbReference>
<dbReference type="InterPro" id="IPR036691">
    <property type="entry name" value="Endo/exonu/phosph_ase_sf"/>
</dbReference>
<organism evidence="4 5">
    <name type="scientific">Streptomyces hydrogenans</name>
    <dbReference type="NCBI Taxonomy" id="1873719"/>
    <lineage>
        <taxon>Bacteria</taxon>
        <taxon>Bacillati</taxon>
        <taxon>Actinomycetota</taxon>
        <taxon>Actinomycetes</taxon>
        <taxon>Kitasatosporales</taxon>
        <taxon>Streptomycetaceae</taxon>
        <taxon>Streptomyces</taxon>
    </lineage>
</organism>
<comment type="caution">
    <text evidence="4">The sequence shown here is derived from an EMBL/GenBank/DDBJ whole genome shotgun (WGS) entry which is preliminary data.</text>
</comment>
<evidence type="ECO:0000256" key="2">
    <source>
        <dbReference type="SAM" id="SignalP"/>
    </source>
</evidence>
<dbReference type="Pfam" id="PF03372">
    <property type="entry name" value="Exo_endo_phos"/>
    <property type="match status" value="1"/>
</dbReference>
<dbReference type="PANTHER" id="PTHR46580:SF4">
    <property type="entry name" value="ATP_GTP-BINDING PROTEIN"/>
    <property type="match status" value="1"/>
</dbReference>
<feature type="domain" description="Endonuclease/exonuclease/phosphatase" evidence="3">
    <location>
        <begin position="80"/>
        <end position="306"/>
    </location>
</feature>
<dbReference type="Pfam" id="PF13517">
    <property type="entry name" value="FG-GAP_3"/>
    <property type="match status" value="1"/>
</dbReference>
<name>A0ABQ3PG08_9ACTN</name>
<keyword evidence="1 2" id="KW-0732">Signal</keyword>
<evidence type="ECO:0000313" key="4">
    <source>
        <dbReference type="EMBL" id="GHI23956.1"/>
    </source>
</evidence>
<dbReference type="InterPro" id="IPR028994">
    <property type="entry name" value="Integrin_alpha_N"/>
</dbReference>
<feature type="signal peptide" evidence="2">
    <location>
        <begin position="1"/>
        <end position="30"/>
    </location>
</feature>
<evidence type="ECO:0000259" key="3">
    <source>
        <dbReference type="Pfam" id="PF03372"/>
    </source>
</evidence>
<accession>A0ABQ3PG08</accession>
<evidence type="ECO:0000313" key="5">
    <source>
        <dbReference type="Proteomes" id="UP001052739"/>
    </source>
</evidence>
<evidence type="ECO:0000256" key="1">
    <source>
        <dbReference type="ARBA" id="ARBA00022729"/>
    </source>
</evidence>
<feature type="chain" id="PRO_5045555683" description="Endonuclease/exonuclease/phosphatase domain-containing protein" evidence="2">
    <location>
        <begin position="31"/>
        <end position="560"/>
    </location>
</feature>
<protein>
    <recommendedName>
        <fullName evidence="3">Endonuclease/exonuclease/phosphatase domain-containing protein</fullName>
    </recommendedName>
</protein>
<dbReference type="InterPro" id="IPR013517">
    <property type="entry name" value="FG-GAP"/>
</dbReference>
<keyword evidence="5" id="KW-1185">Reference proteome</keyword>
<dbReference type="Gene3D" id="2.115.10.10">
    <property type="entry name" value="Tachylectin 2"/>
    <property type="match status" value="2"/>
</dbReference>
<dbReference type="SUPFAM" id="SSF56219">
    <property type="entry name" value="DNase I-like"/>
    <property type="match status" value="1"/>
</dbReference>
<sequence length="560" mass="58554">MRLRKALGTVGALLGSAAAALALGTPVAQADIVASGTAPALRFVSYNMCGSGSPCTDALGFSDEAKYTTIVEQTNGSVWNADQIFLQEVCRYQYDELATRLAPKGFEGLYTTTVQLGTGSGLCAKGPDGTKGDYGMAVFVKGTVTERKVLDLTAGGESEPIKAPCVKSYTQGRANWACSVHLYWATDATLRNQEAQYLASQAAAWQEQGYPVVLGGDFNDTPGSGMAGTFYTPGTGSGSGIFTEVDETDKDYFTTACATAGASRCRSGETTFGSSRRKIDYLFLSARHFKNVKGDVLPRVTDASDHDMIRGAASWADCGPAGATDGLFRRDAGGALYRYAGRTDGKLAAPCKVGVGWGTMTEVAQDGTTLVAVDGGGTLWRYPADPATGSYSGSTRVQAGTGWQGNDVLLAPGDFDGDGKADLIGRDTAGALWLYPGDGADGYGARKQIGSGWQMFDALVAPGDFDGDGKADLIGRDTAGGLWFYKGDGAGSYAPRTQIGTGWQTYSALVAPGDVDGDGKADLIGRDAAKDLWFYAGDGAAYYAPRTRIGYGYPDGELLF</sequence>
<dbReference type="Gene3D" id="3.60.10.10">
    <property type="entry name" value="Endonuclease/exonuclease/phosphatase"/>
    <property type="match status" value="1"/>
</dbReference>
<dbReference type="InterPro" id="IPR005135">
    <property type="entry name" value="Endo/exonuclease/phosphatase"/>
</dbReference>